<evidence type="ECO:0000313" key="1">
    <source>
        <dbReference type="EMBL" id="AAX31073.1"/>
    </source>
</evidence>
<proteinExistence type="evidence at transcript level"/>
<name>Q5BQW3_SCHJA</name>
<dbReference type="EMBL" id="AY915852">
    <property type="protein sequence ID" value="AAX31073.1"/>
    <property type="molecule type" value="mRNA"/>
</dbReference>
<reference evidence="1" key="1">
    <citation type="submission" date="2005-01" db="EMBL/GenBank/DDBJ databases">
        <authorList>
            <person name="Han Z."/>
        </authorList>
    </citation>
    <scope>NUCLEOTIDE SEQUENCE</scope>
</reference>
<dbReference type="AlphaFoldDB" id="Q5BQW3"/>
<protein>
    <submittedName>
        <fullName evidence="1">SJCHGC09786 protein</fullName>
    </submittedName>
</protein>
<accession>Q5BQW3</accession>
<sequence>MPWMIKYKAGVESTFVTCLFLFFVTCILAFSKINERCLLCNVIHSKELLMNYLHHFLLNTNLKLRILFIIAYHILT</sequence>
<reference evidence="1" key="2">
    <citation type="journal article" date="2006" name="PLoS Pathog.">
        <title>New perspectives on host-parasite interplay by comparative transcriptomic and proteomic analyses of Schistosoma japonicum.</title>
        <authorList>
            <person name="Liu F."/>
            <person name="Lu J."/>
            <person name="Hu W."/>
            <person name="Wang S.Y."/>
            <person name="Cui S.J."/>
            <person name="Chi M."/>
            <person name="Yan Q."/>
            <person name="Wang X.R."/>
            <person name="Song H.D."/>
            <person name="Xu X.N."/>
            <person name="Wang J.J."/>
            <person name="Zhang X.L."/>
            <person name="Zhang X."/>
            <person name="Wang Z.Q."/>
            <person name="Xue C.L."/>
            <person name="Brindley P.J."/>
            <person name="McManus D.P."/>
            <person name="Yang P.Y."/>
            <person name="Feng Z."/>
            <person name="Chen Z."/>
            <person name="Han Z.G."/>
        </authorList>
    </citation>
    <scope>NUCLEOTIDE SEQUENCE</scope>
</reference>
<organism evidence="1">
    <name type="scientific">Schistosoma japonicum</name>
    <name type="common">Blood fluke</name>
    <dbReference type="NCBI Taxonomy" id="6182"/>
    <lineage>
        <taxon>Eukaryota</taxon>
        <taxon>Metazoa</taxon>
        <taxon>Spiralia</taxon>
        <taxon>Lophotrochozoa</taxon>
        <taxon>Platyhelminthes</taxon>
        <taxon>Trematoda</taxon>
        <taxon>Digenea</taxon>
        <taxon>Strigeidida</taxon>
        <taxon>Schistosomatoidea</taxon>
        <taxon>Schistosomatidae</taxon>
        <taxon>Schistosoma</taxon>
    </lineage>
</organism>